<dbReference type="InterPro" id="IPR003425">
    <property type="entry name" value="CCB3/YggT"/>
</dbReference>
<dbReference type="EMBL" id="BARS01042527">
    <property type="protein sequence ID" value="GAG29906.1"/>
    <property type="molecule type" value="Genomic_DNA"/>
</dbReference>
<protein>
    <recommendedName>
        <fullName evidence="3">YggT family protein</fullName>
    </recommendedName>
</protein>
<proteinExistence type="predicted"/>
<keyword evidence="1" id="KW-0812">Transmembrane</keyword>
<keyword evidence="1" id="KW-1133">Transmembrane helix</keyword>
<accession>X0XYU7</accession>
<gene>
    <name evidence="2" type="ORF">S01H1_64509</name>
</gene>
<dbReference type="GO" id="GO:0016020">
    <property type="term" value="C:membrane"/>
    <property type="evidence" value="ECO:0007669"/>
    <property type="project" value="InterPro"/>
</dbReference>
<reference evidence="2" key="1">
    <citation type="journal article" date="2014" name="Front. Microbiol.">
        <title>High frequency of phylogenetically diverse reductive dehalogenase-homologous genes in deep subseafloor sedimentary metagenomes.</title>
        <authorList>
            <person name="Kawai M."/>
            <person name="Futagami T."/>
            <person name="Toyoda A."/>
            <person name="Takaki Y."/>
            <person name="Nishi S."/>
            <person name="Hori S."/>
            <person name="Arai W."/>
            <person name="Tsubouchi T."/>
            <person name="Morono Y."/>
            <person name="Uchiyama I."/>
            <person name="Ito T."/>
            <person name="Fujiyama A."/>
            <person name="Inagaki F."/>
            <person name="Takami H."/>
        </authorList>
    </citation>
    <scope>NUCLEOTIDE SEQUENCE</scope>
    <source>
        <strain evidence="2">Expedition CK06-06</strain>
    </source>
</reference>
<organism evidence="2">
    <name type="scientific">marine sediment metagenome</name>
    <dbReference type="NCBI Taxonomy" id="412755"/>
    <lineage>
        <taxon>unclassified sequences</taxon>
        <taxon>metagenomes</taxon>
        <taxon>ecological metagenomes</taxon>
    </lineage>
</organism>
<dbReference type="PANTHER" id="PTHR33219">
    <property type="entry name" value="YLMG HOMOLOG PROTEIN 2, CHLOROPLASTIC"/>
    <property type="match status" value="1"/>
</dbReference>
<dbReference type="PANTHER" id="PTHR33219:SF14">
    <property type="entry name" value="PROTEIN COFACTOR ASSEMBLY OF COMPLEX C SUBUNIT B CCB3, CHLOROPLASTIC-RELATED"/>
    <property type="match status" value="1"/>
</dbReference>
<keyword evidence="1" id="KW-0472">Membrane</keyword>
<name>X0XYU7_9ZZZZ</name>
<sequence length="65" mass="7382">MDIFLNFIAILCQVLAIIIFVRAILSWFAISPYSPIVAFLDRITEPILAPLRRIIPRLGMVDITP</sequence>
<evidence type="ECO:0000313" key="2">
    <source>
        <dbReference type="EMBL" id="GAG29906.1"/>
    </source>
</evidence>
<dbReference type="Pfam" id="PF02325">
    <property type="entry name" value="CCB3_YggT"/>
    <property type="match status" value="1"/>
</dbReference>
<comment type="caution">
    <text evidence="2">The sequence shown here is derived from an EMBL/GenBank/DDBJ whole genome shotgun (WGS) entry which is preliminary data.</text>
</comment>
<dbReference type="AlphaFoldDB" id="X0XYU7"/>
<evidence type="ECO:0000256" key="1">
    <source>
        <dbReference type="SAM" id="Phobius"/>
    </source>
</evidence>
<feature type="non-terminal residue" evidence="2">
    <location>
        <position position="65"/>
    </location>
</feature>
<evidence type="ECO:0008006" key="3">
    <source>
        <dbReference type="Google" id="ProtNLM"/>
    </source>
</evidence>
<feature type="transmembrane region" description="Helical" evidence="1">
    <location>
        <begin position="7"/>
        <end position="30"/>
    </location>
</feature>